<comment type="similarity">
    <text evidence="1">Belongs to the cytochrome P450 family.</text>
</comment>
<proteinExistence type="inferred from homology"/>
<dbReference type="GO" id="GO:0006707">
    <property type="term" value="P:cholesterol catabolic process"/>
    <property type="evidence" value="ECO:0007669"/>
    <property type="project" value="TreeGrafter"/>
</dbReference>
<name>A0A1C3HB84_SERMA</name>
<dbReference type="InterPro" id="IPR017972">
    <property type="entry name" value="Cyt_P450_CS"/>
</dbReference>
<evidence type="ECO:0008006" key="3">
    <source>
        <dbReference type="Google" id="ProtNLM"/>
    </source>
</evidence>
<dbReference type="GO" id="GO:0036199">
    <property type="term" value="F:cholest-4-en-3-one 26-monooxygenase activity"/>
    <property type="evidence" value="ECO:0007669"/>
    <property type="project" value="TreeGrafter"/>
</dbReference>
<protein>
    <recommendedName>
        <fullName evidence="3">Cytochrome P450</fullName>
    </recommendedName>
</protein>
<evidence type="ECO:0000256" key="1">
    <source>
        <dbReference type="ARBA" id="ARBA00010617"/>
    </source>
</evidence>
<dbReference type="AlphaFoldDB" id="A0A1C3HB84"/>
<dbReference type="PROSITE" id="PS00086">
    <property type="entry name" value="CYTOCHROME_P450"/>
    <property type="match status" value="1"/>
</dbReference>
<dbReference type="GO" id="GO:0008395">
    <property type="term" value="F:steroid hydroxylase activity"/>
    <property type="evidence" value="ECO:0007669"/>
    <property type="project" value="TreeGrafter"/>
</dbReference>
<dbReference type="GO" id="GO:0005506">
    <property type="term" value="F:iron ion binding"/>
    <property type="evidence" value="ECO:0007669"/>
    <property type="project" value="InterPro"/>
</dbReference>
<evidence type="ECO:0000313" key="2">
    <source>
        <dbReference type="EMBL" id="SAY42298.1"/>
    </source>
</evidence>
<organism evidence="2">
    <name type="scientific">Serratia marcescens</name>
    <dbReference type="NCBI Taxonomy" id="615"/>
    <lineage>
        <taxon>Bacteria</taxon>
        <taxon>Pseudomonadati</taxon>
        <taxon>Pseudomonadota</taxon>
        <taxon>Gammaproteobacteria</taxon>
        <taxon>Enterobacterales</taxon>
        <taxon>Yersiniaceae</taxon>
        <taxon>Serratia</taxon>
    </lineage>
</organism>
<reference evidence="2" key="1">
    <citation type="submission" date="2016-05" db="EMBL/GenBank/DDBJ databases">
        <authorList>
            <person name="Cock P.J.A."/>
            <person name="Cock P.J.A."/>
        </authorList>
    </citation>
    <scope>NUCLEOTIDE SEQUENCE</scope>
    <source>
        <strain evidence="2">PWN146_assembly</strain>
    </source>
</reference>
<gene>
    <name evidence="2" type="ORF">PWN146_00976</name>
</gene>
<accession>A0A1C3HB84</accession>
<dbReference type="EMBL" id="LT575490">
    <property type="protein sequence ID" value="SAY42298.1"/>
    <property type="molecule type" value="Genomic_DNA"/>
</dbReference>
<dbReference type="CDD" id="cd11036">
    <property type="entry name" value="AknT-like"/>
    <property type="match status" value="1"/>
</dbReference>
<dbReference type="SUPFAM" id="SSF48264">
    <property type="entry name" value="Cytochrome P450"/>
    <property type="match status" value="1"/>
</dbReference>
<dbReference type="PANTHER" id="PTHR46696:SF4">
    <property type="entry name" value="BIOTIN BIOSYNTHESIS CYTOCHROME P450"/>
    <property type="match status" value="1"/>
</dbReference>
<dbReference type="PANTHER" id="PTHR46696">
    <property type="entry name" value="P450, PUTATIVE (EUROFUNG)-RELATED"/>
    <property type="match status" value="1"/>
</dbReference>
<dbReference type="InterPro" id="IPR036396">
    <property type="entry name" value="Cyt_P450_sf"/>
</dbReference>
<dbReference type="Gene3D" id="1.10.630.10">
    <property type="entry name" value="Cytochrome P450"/>
    <property type="match status" value="1"/>
</dbReference>
<dbReference type="SMR" id="A0A1C3HB84"/>
<dbReference type="GO" id="GO:0020037">
    <property type="term" value="F:heme binding"/>
    <property type="evidence" value="ECO:0007669"/>
    <property type="project" value="InterPro"/>
</dbReference>
<sequence>MSVCPYAAALAAEPQMHYRALPPLSWDSAGQCWVAATPQWVSEALLNADLGVRPADEPVPTALLETPMAPLFAGLARMRDGEEHRMLKAALQRAFASCDDILIQQTATQCAVRLAPKAPEAAAITRFNYGLPVCTLGALLGVPEAQWQHLIDDSLDFVRCIAPGGTPQQLARGITAAQRLCARLATGKGVLRQALAREIGDVRLELANALGLLFQACEATAGWIGQAYLLARPNGEVDTALDRVRALTSPIQNTRRFVLRETQLGGYTLRVGQTVLLLLGADGELAFGVGAHRCPGERWATIIARCGVAHLCSLNIDERALKSVRWRHSYNARVPEFYR</sequence>